<feature type="transmembrane region" description="Helical" evidence="1">
    <location>
        <begin position="104"/>
        <end position="125"/>
    </location>
</feature>
<organism evidence="3 4">
    <name type="scientific">Gilvimarinus algae</name>
    <dbReference type="NCBI Taxonomy" id="3058037"/>
    <lineage>
        <taxon>Bacteria</taxon>
        <taxon>Pseudomonadati</taxon>
        <taxon>Pseudomonadota</taxon>
        <taxon>Gammaproteobacteria</taxon>
        <taxon>Cellvibrionales</taxon>
        <taxon>Cellvibrionaceae</taxon>
        <taxon>Gilvimarinus</taxon>
    </lineage>
</organism>
<protein>
    <submittedName>
        <fullName evidence="3">Type II CAAX endopeptidase family protein</fullName>
    </submittedName>
</protein>
<keyword evidence="1" id="KW-0812">Transmembrane</keyword>
<evidence type="ECO:0000313" key="3">
    <source>
        <dbReference type="EMBL" id="MDO3380604.1"/>
    </source>
</evidence>
<feature type="transmembrane region" description="Helical" evidence="1">
    <location>
        <begin position="38"/>
        <end position="59"/>
    </location>
</feature>
<dbReference type="Proteomes" id="UP001168380">
    <property type="component" value="Unassembled WGS sequence"/>
</dbReference>
<sequence>MTNTRSTSTQGTIRGLERPGDDFPFHAHQTVTLSVSQWLIVLAAVGAGFACLTVNVPVLTGDFGLLIRTLLFPLVPLVTLRVVAGRHWLGLFRRVRGADVGLMLGFALLNLLVSSLVGLLVMSLYGADLNLAVQALASQSTAEREWFFLRSLPQLFGEEILTVLPFLAVLYVAHDRLNFTRTQSVLLAWLISSVLFGLVHLPTYNWNLIQCLLVIGSARLVLSLAYIRTKNIWVSTGAHIINDWTIFGIVLLSSPS</sequence>
<dbReference type="RefSeq" id="WP_302710728.1">
    <property type="nucleotide sequence ID" value="NZ_JAULRT010000027.1"/>
</dbReference>
<feature type="transmembrane region" description="Helical" evidence="1">
    <location>
        <begin position="185"/>
        <end position="201"/>
    </location>
</feature>
<dbReference type="EMBL" id="JAULRT010000027">
    <property type="protein sequence ID" value="MDO3380604.1"/>
    <property type="molecule type" value="Genomic_DNA"/>
</dbReference>
<comment type="caution">
    <text evidence="3">The sequence shown here is derived from an EMBL/GenBank/DDBJ whole genome shotgun (WGS) entry which is preliminary data.</text>
</comment>
<name>A0ABT8TAJ9_9GAMM</name>
<evidence type="ECO:0000256" key="1">
    <source>
        <dbReference type="SAM" id="Phobius"/>
    </source>
</evidence>
<evidence type="ECO:0000259" key="2">
    <source>
        <dbReference type="Pfam" id="PF02517"/>
    </source>
</evidence>
<feature type="transmembrane region" description="Helical" evidence="1">
    <location>
        <begin position="207"/>
        <end position="227"/>
    </location>
</feature>
<gene>
    <name evidence="3" type="ORF">QWI16_00380</name>
</gene>
<keyword evidence="1" id="KW-1133">Transmembrane helix</keyword>
<keyword evidence="1" id="KW-0472">Membrane</keyword>
<feature type="transmembrane region" description="Helical" evidence="1">
    <location>
        <begin position="155"/>
        <end position="173"/>
    </location>
</feature>
<proteinExistence type="predicted"/>
<reference evidence="3" key="1">
    <citation type="submission" date="2023-07" db="EMBL/GenBank/DDBJ databases">
        <title>Gilvimarinus algae sp. nov., isolated from the surface of Kelp.</title>
        <authorList>
            <person name="Sun Y.Y."/>
            <person name="Gong Y."/>
            <person name="Du Z.J."/>
        </authorList>
    </citation>
    <scope>NUCLEOTIDE SEQUENCE</scope>
    <source>
        <strain evidence="3">SDUM040014</strain>
    </source>
</reference>
<dbReference type="InterPro" id="IPR003675">
    <property type="entry name" value="Rce1/LyrA-like_dom"/>
</dbReference>
<keyword evidence="4" id="KW-1185">Reference proteome</keyword>
<feature type="domain" description="CAAX prenyl protease 2/Lysostaphin resistance protein A-like" evidence="2">
    <location>
        <begin position="149"/>
        <end position="244"/>
    </location>
</feature>
<accession>A0ABT8TAJ9</accession>
<dbReference type="Pfam" id="PF02517">
    <property type="entry name" value="Rce1-like"/>
    <property type="match status" value="1"/>
</dbReference>
<evidence type="ECO:0000313" key="4">
    <source>
        <dbReference type="Proteomes" id="UP001168380"/>
    </source>
</evidence>
<feature type="transmembrane region" description="Helical" evidence="1">
    <location>
        <begin position="65"/>
        <end position="84"/>
    </location>
</feature>